<feature type="coiled-coil region" evidence="5">
    <location>
        <begin position="343"/>
        <end position="380"/>
    </location>
</feature>
<dbReference type="PANTHER" id="PTHR39469:SF1">
    <property type="entry name" value="DUF4203 DOMAIN-CONTAINING PROTEIN"/>
    <property type="match status" value="1"/>
</dbReference>
<proteinExistence type="predicted"/>
<feature type="domain" description="TM7S3/TM198-like" evidence="9">
    <location>
        <begin position="133"/>
        <end position="335"/>
    </location>
</feature>
<dbReference type="HOGENOM" id="CLU_003667_0_0_1"/>
<evidence type="ECO:0000256" key="2">
    <source>
        <dbReference type="ARBA" id="ARBA00022692"/>
    </source>
</evidence>
<dbReference type="EMBL" id="AYSA01000283">
    <property type="protein sequence ID" value="ESZ93868.1"/>
    <property type="molecule type" value="Genomic_DNA"/>
</dbReference>
<feature type="compositionally biased region" description="Low complexity" evidence="6">
    <location>
        <begin position="853"/>
        <end position="865"/>
    </location>
</feature>
<feature type="transmembrane region" description="Helical" evidence="7">
    <location>
        <begin position="160"/>
        <end position="179"/>
    </location>
</feature>
<dbReference type="AlphaFoldDB" id="W9CDF3"/>
<keyword evidence="5" id="KW-0175">Coiled coil</keyword>
<evidence type="ECO:0000256" key="4">
    <source>
        <dbReference type="ARBA" id="ARBA00023136"/>
    </source>
</evidence>
<comment type="caution">
    <text evidence="10">The sequence shown here is derived from an EMBL/GenBank/DDBJ whole genome shotgun (WGS) entry which is preliminary data.</text>
</comment>
<feature type="compositionally biased region" description="Polar residues" evidence="6">
    <location>
        <begin position="475"/>
        <end position="492"/>
    </location>
</feature>
<feature type="transmembrane region" description="Helical" evidence="7">
    <location>
        <begin position="263"/>
        <end position="281"/>
    </location>
</feature>
<organism evidence="10 11">
    <name type="scientific">Sclerotinia borealis (strain F-4128)</name>
    <dbReference type="NCBI Taxonomy" id="1432307"/>
    <lineage>
        <taxon>Eukaryota</taxon>
        <taxon>Fungi</taxon>
        <taxon>Dikarya</taxon>
        <taxon>Ascomycota</taxon>
        <taxon>Pezizomycotina</taxon>
        <taxon>Leotiomycetes</taxon>
        <taxon>Helotiales</taxon>
        <taxon>Sclerotiniaceae</taxon>
        <taxon>Sclerotinia</taxon>
    </lineage>
</organism>
<feature type="chain" id="PRO_5004920346" description="TM7S3/TM198-like domain-containing protein" evidence="8">
    <location>
        <begin position="21"/>
        <end position="1166"/>
    </location>
</feature>
<evidence type="ECO:0000313" key="11">
    <source>
        <dbReference type="Proteomes" id="UP000019487"/>
    </source>
</evidence>
<feature type="transmembrane region" description="Helical" evidence="7">
    <location>
        <begin position="212"/>
        <end position="232"/>
    </location>
</feature>
<feature type="signal peptide" evidence="8">
    <location>
        <begin position="1"/>
        <end position="20"/>
    </location>
</feature>
<feature type="compositionally biased region" description="Polar residues" evidence="6">
    <location>
        <begin position="996"/>
        <end position="1015"/>
    </location>
</feature>
<feature type="compositionally biased region" description="Polar residues" evidence="6">
    <location>
        <begin position="970"/>
        <end position="984"/>
    </location>
</feature>
<evidence type="ECO:0000256" key="5">
    <source>
        <dbReference type="SAM" id="Coils"/>
    </source>
</evidence>
<feature type="compositionally biased region" description="Polar residues" evidence="6">
    <location>
        <begin position="57"/>
        <end position="69"/>
    </location>
</feature>
<evidence type="ECO:0000256" key="8">
    <source>
        <dbReference type="SAM" id="SignalP"/>
    </source>
</evidence>
<dbReference type="STRING" id="1432307.W9CDF3"/>
<keyword evidence="3 7" id="KW-1133">Transmembrane helix</keyword>
<evidence type="ECO:0000256" key="7">
    <source>
        <dbReference type="SAM" id="Phobius"/>
    </source>
</evidence>
<evidence type="ECO:0000256" key="3">
    <source>
        <dbReference type="ARBA" id="ARBA00022989"/>
    </source>
</evidence>
<feature type="region of interest" description="Disordered" evidence="6">
    <location>
        <begin position="467"/>
        <end position="492"/>
    </location>
</feature>
<keyword evidence="2 7" id="KW-0812">Transmembrane</keyword>
<reference evidence="10 11" key="1">
    <citation type="journal article" date="2014" name="Genome Announc.">
        <title>Draft genome sequence of Sclerotinia borealis, a psychrophilic plant pathogenic fungus.</title>
        <authorList>
            <person name="Mardanov A.V."/>
            <person name="Beletsky A.V."/>
            <person name="Kadnikov V.V."/>
            <person name="Ignatov A.N."/>
            <person name="Ravin N.V."/>
        </authorList>
    </citation>
    <scope>NUCLEOTIDE SEQUENCE [LARGE SCALE GENOMIC DNA]</scope>
    <source>
        <strain evidence="11">F-4157</strain>
    </source>
</reference>
<dbReference type="GO" id="GO:0016020">
    <property type="term" value="C:membrane"/>
    <property type="evidence" value="ECO:0007669"/>
    <property type="project" value="UniProtKB-SubCell"/>
</dbReference>
<dbReference type="Pfam" id="PF13886">
    <property type="entry name" value="TM7S3_TM198"/>
    <property type="match status" value="1"/>
</dbReference>
<dbReference type="InterPro" id="IPR025256">
    <property type="entry name" value="TM7S3/TM198-like_dom"/>
</dbReference>
<name>W9CDF3_SCLBF</name>
<sequence length="1166" mass="126827">MHIKGFFLLLLGVHIQSVFAAPWEARIKERDDSIALSSTTTSTSPSISSGAKDPEGSNESFTATSTTAYSQRTSSSMTTLSSSTAMLTSTASAPSISGAATSVFVTGPTFNSTITPGQLPLQPKITPGFAIVGVILIATGALYTFIGIKNKWLHISLSTGYLVSVAITVLILYVMNLPVSNSVQGAYVVAIVLPGFIIGGCSLIFAEMAEGLGCLLGGFCFSMWLLVMKAGGLLTSTSGISVLIALISIAAFSLSFSHYTRTYGLIVCISFAGSTAIVLGIDCFSRAGLKEFWAYIWNLNSNLFPLGATTYPVTKGIRVEIAAIFIIFLAGIVSQSKLHKMILDRRAQRMAERQENKRVLEEEEMNVAKSIEDQNVAEKERWERIYGEKVGSGDESTRDSALGDMESSKRGPASTVTSIGELDGTEIEMSDISSPTRPNGAGLVTPNENGQDGAITVRVAQDIEPKVEQNEDENSVPSHQLSQGSDKPQATTSLAEDGVWVIGADGEAHHASRPSRQLSNRISTRAITATPEVVPLPFQVPENELEDNRSSIATLPDEELAAGNRGSRRISSGGSALIERLYVRSKRGSQRYSQDQGISTEDLVIPYANEDDRASSVAATVDDLSEDEDMERGSLRSSFTDQDSPMPDAEFLAESQQIEQDLVLPSQTTAEPRDNLSGQTVSSLPMDLTSEGAHNKLASAVSGMRQSSELRPESGFTVATDILDPPRSEMLPKEPMQRGHSSTPSGNDAANTIQFADGENVEDDENRTESKFMAEPSVKSTPDIKTTTITKDRLPSQVSRVVISYRTNEWAKHLGHADSPQMEELNISDDITEDSKAESAAPVDVEALQQTAHSALPSPAPRSSAHQSNQPSGLTRSSSTQSNITPFKTIPENSSVHGHDVLTRNSSQQSPRGLAMHRSLRSTSNHNIPEPIVELPGRETTSSQRQSFQSNSSPFGNSNTLMGKRDTMLRNRSSYFPTTNSSPRSMAPTPEPTQSPLPHFQSASPSQMGSETGSIHGSLRNHHTSPSSPIMVSASDDMPLSQRRELIRQSTQAFIQPTTAFNSHQPRRQSGAPNPMVREQQLATWRKSVAHDLQAQRQREMEGVERQRSVLWRERKGEEQRRMVEERRRGEREVRRDEMMRMVGGGMEGAHRRLLGRMQDEARKVI</sequence>
<feature type="compositionally biased region" description="Low complexity" evidence="6">
    <location>
        <begin position="942"/>
        <end position="953"/>
    </location>
</feature>
<feature type="transmembrane region" description="Helical" evidence="7">
    <location>
        <begin position="128"/>
        <end position="148"/>
    </location>
</feature>
<evidence type="ECO:0000259" key="9">
    <source>
        <dbReference type="Pfam" id="PF13886"/>
    </source>
</evidence>
<keyword evidence="11" id="KW-1185">Reference proteome</keyword>
<accession>W9CDF3</accession>
<dbReference type="OrthoDB" id="102260at2759"/>
<evidence type="ECO:0000313" key="10">
    <source>
        <dbReference type="EMBL" id="ESZ93868.1"/>
    </source>
</evidence>
<feature type="region of interest" description="Disordered" evidence="6">
    <location>
        <begin position="34"/>
        <end position="69"/>
    </location>
</feature>
<feature type="transmembrane region" description="Helical" evidence="7">
    <location>
        <begin position="238"/>
        <end position="256"/>
    </location>
</feature>
<feature type="compositionally biased region" description="Basic and acidic residues" evidence="6">
    <location>
        <begin position="724"/>
        <end position="737"/>
    </location>
</feature>
<keyword evidence="8" id="KW-0732">Signal</keyword>
<evidence type="ECO:0000256" key="1">
    <source>
        <dbReference type="ARBA" id="ARBA00004141"/>
    </source>
</evidence>
<dbReference type="Proteomes" id="UP000019487">
    <property type="component" value="Unassembled WGS sequence"/>
</dbReference>
<feature type="region of interest" description="Disordered" evidence="6">
    <location>
        <begin position="853"/>
        <end position="1032"/>
    </location>
</feature>
<feature type="compositionally biased region" description="Polar residues" evidence="6">
    <location>
        <begin position="866"/>
        <end position="896"/>
    </location>
</feature>
<feature type="transmembrane region" description="Helical" evidence="7">
    <location>
        <begin position="185"/>
        <end position="205"/>
    </location>
</feature>
<keyword evidence="4 7" id="KW-0472">Membrane</keyword>
<feature type="region of interest" description="Disordered" evidence="6">
    <location>
        <begin position="719"/>
        <end position="781"/>
    </location>
</feature>
<evidence type="ECO:0000256" key="6">
    <source>
        <dbReference type="SAM" id="MobiDB-lite"/>
    </source>
</evidence>
<dbReference type="PANTHER" id="PTHR39469">
    <property type="entry name" value="CHROMOSOME 1, WHOLE GENOME SHOTGUN SEQUENCE"/>
    <property type="match status" value="1"/>
</dbReference>
<feature type="region of interest" description="Disordered" evidence="6">
    <location>
        <begin position="387"/>
        <end position="452"/>
    </location>
</feature>
<gene>
    <name evidence="10" type="ORF">SBOR_5746</name>
</gene>
<feature type="compositionally biased region" description="Polar residues" evidence="6">
    <location>
        <begin position="739"/>
        <end position="754"/>
    </location>
</feature>
<feature type="compositionally biased region" description="Basic and acidic residues" evidence="6">
    <location>
        <begin position="387"/>
        <end position="398"/>
    </location>
</feature>
<feature type="compositionally biased region" description="Low complexity" evidence="6">
    <location>
        <begin position="37"/>
        <end position="49"/>
    </location>
</feature>
<protein>
    <recommendedName>
        <fullName evidence="9">TM7S3/TM198-like domain-containing protein</fullName>
    </recommendedName>
</protein>
<comment type="subcellular location">
    <subcellularLocation>
        <location evidence="1">Membrane</location>
        <topology evidence="1">Multi-pass membrane protein</topology>
    </subcellularLocation>
</comment>
<feature type="region of interest" description="Disordered" evidence="6">
    <location>
        <begin position="614"/>
        <end position="647"/>
    </location>
</feature>